<dbReference type="Pfam" id="PF09848">
    <property type="entry name" value="SLFN-g3_helicase"/>
    <property type="match status" value="1"/>
</dbReference>
<evidence type="ECO:0000259" key="1">
    <source>
        <dbReference type="Pfam" id="PF09848"/>
    </source>
</evidence>
<gene>
    <name evidence="2" type="ORF">CR162_15665</name>
</gene>
<sequence length="656" mass="70397">MRAWVSCTGAALLAGDATGWAARLAHAQAGQMSEVQRAQRESWRALVVTLQAALREAGGESWQVLLELDLLRLEKRIDAVLLTDRAILVLEYKHGAAGFAAPDLAQVEDYALDLFDFHAASRAHPVVPVLLASGAAPPANAWPLFFQGVTPVLRANPSSLGALLRDIQAAIPAPAAPLDPLAWGAAPYRPVPTIIEAARRLFDRHGVEAIATARAGARNLTRTTDAIRHAIGGARAAGERRVVFVTGIPGAGKTLCGLNLAFGPWPDAGAETGAAFLTGNAPLVAVLRGALERDARDRQGRGARQPRREARTVLQNVHRFLEHHVRHAGEAPPEHVVVFDEAQRAWDAAQAGRDTQRRSSILSTSEPGHMLEIMARVPGWSVIVALIGQGQEINTGEAGLAEWGRAIAAGGGAWRAVAAPRALSATEPAQRLAEGHPPWLALDEDLDLVVPIRSIHHDRGAQWVAAVLEERPEEAAAIAAGGGLPFFLTRDLGALRQALRERARGLRRVGLVCSAKAKRLRAEGLGAQLHGADDEVVNWFLCRWPDVRASDALEVCATEYACQGLELDSVGLAWGGDFIRGAQGWQARRFAGTAWQRVASPETRRHLRNTYRVLLTRARQDTLIFVPRGDAGDATRPPSEADAVAAYLQRCGVALL</sequence>
<dbReference type="OrthoDB" id="3193269at2"/>
<feature type="domain" description="Schlafen group 3-like DNA/RNA helicase" evidence="1">
    <location>
        <begin position="240"/>
        <end position="627"/>
    </location>
</feature>
<dbReference type="RefSeq" id="WP_099096472.1">
    <property type="nucleotide sequence ID" value="NZ_PDNU01000032.1"/>
</dbReference>
<protein>
    <recommendedName>
        <fullName evidence="1">Schlafen group 3-like DNA/RNA helicase domain-containing protein</fullName>
    </recommendedName>
</protein>
<name>A0A2C7A6Q8_9PROT</name>
<proteinExistence type="predicted"/>
<organism evidence="2 3">
    <name type="scientific">Teichococcus rhizosphaerae</name>
    <dbReference type="NCBI Taxonomy" id="1335062"/>
    <lineage>
        <taxon>Bacteria</taxon>
        <taxon>Pseudomonadati</taxon>
        <taxon>Pseudomonadota</taxon>
        <taxon>Alphaproteobacteria</taxon>
        <taxon>Acetobacterales</taxon>
        <taxon>Roseomonadaceae</taxon>
        <taxon>Roseomonas</taxon>
    </lineage>
</organism>
<evidence type="ECO:0000313" key="3">
    <source>
        <dbReference type="Proteomes" id="UP000223527"/>
    </source>
</evidence>
<reference evidence="2 3" key="1">
    <citation type="submission" date="2017-10" db="EMBL/GenBank/DDBJ databases">
        <authorList>
            <person name="Banno H."/>
            <person name="Chua N.-H."/>
        </authorList>
    </citation>
    <scope>NUCLEOTIDE SEQUENCE [LARGE SCALE GENOMIC DNA]</scope>
    <source>
        <strain evidence="2 3">YW11</strain>
    </source>
</reference>
<dbReference type="InterPro" id="IPR018647">
    <property type="entry name" value="SLFN_3-like_DNA/RNA_helicase"/>
</dbReference>
<keyword evidence="3" id="KW-1185">Reference proteome</keyword>
<dbReference type="EMBL" id="PDNU01000032">
    <property type="protein sequence ID" value="PHK94040.1"/>
    <property type="molecule type" value="Genomic_DNA"/>
</dbReference>
<dbReference type="AlphaFoldDB" id="A0A2C7A6Q8"/>
<evidence type="ECO:0000313" key="2">
    <source>
        <dbReference type="EMBL" id="PHK94040.1"/>
    </source>
</evidence>
<comment type="caution">
    <text evidence="2">The sequence shown here is derived from an EMBL/GenBank/DDBJ whole genome shotgun (WGS) entry which is preliminary data.</text>
</comment>
<dbReference type="Proteomes" id="UP000223527">
    <property type="component" value="Unassembled WGS sequence"/>
</dbReference>
<accession>A0A2C7A6Q8</accession>